<name>A0A5A7NC95_9PROT</name>
<sequence length="65" mass="6581">MHGQLPQAILGMKKANGKKGILHAIGGDMGHAMLIAGNADLALQPIEIKGAGSLRQGAAQITPAK</sequence>
<comment type="caution">
    <text evidence="1">The sequence shown here is derived from an EMBL/GenBank/DDBJ whole genome shotgun (WGS) entry which is preliminary data.</text>
</comment>
<gene>
    <name evidence="1" type="ORF">JCM17846_29070</name>
</gene>
<organism evidence="1 2">
    <name type="scientific">Iodidimonas nitroreducens</name>
    <dbReference type="NCBI Taxonomy" id="1236968"/>
    <lineage>
        <taxon>Bacteria</taxon>
        <taxon>Pseudomonadati</taxon>
        <taxon>Pseudomonadota</taxon>
        <taxon>Alphaproteobacteria</taxon>
        <taxon>Iodidimonadales</taxon>
        <taxon>Iodidimonadaceae</taxon>
        <taxon>Iodidimonas</taxon>
    </lineage>
</organism>
<evidence type="ECO:0000313" key="1">
    <source>
        <dbReference type="EMBL" id="GER05225.1"/>
    </source>
</evidence>
<dbReference type="Proteomes" id="UP000324996">
    <property type="component" value="Unassembled WGS sequence"/>
</dbReference>
<reference evidence="1 2" key="1">
    <citation type="submission" date="2019-09" db="EMBL/GenBank/DDBJ databases">
        <title>NBRP : Genome information of microbial organism related human and environment.</title>
        <authorList>
            <person name="Hattori M."/>
            <person name="Oshima K."/>
            <person name="Inaba H."/>
            <person name="Suda W."/>
            <person name="Sakamoto M."/>
            <person name="Iino T."/>
            <person name="Kitahara M."/>
            <person name="Oshida Y."/>
            <person name="Iida T."/>
            <person name="Kudo T."/>
            <person name="Itoh T."/>
            <person name="Ohkuma M."/>
        </authorList>
    </citation>
    <scope>NUCLEOTIDE SEQUENCE [LARGE SCALE GENOMIC DNA]</scope>
    <source>
        <strain evidence="1 2">Q-1</strain>
    </source>
</reference>
<dbReference type="AlphaFoldDB" id="A0A5A7NC95"/>
<keyword evidence="2" id="KW-1185">Reference proteome</keyword>
<evidence type="ECO:0000313" key="2">
    <source>
        <dbReference type="Proteomes" id="UP000324996"/>
    </source>
</evidence>
<proteinExistence type="predicted"/>
<dbReference type="EMBL" id="BKCN01000020">
    <property type="protein sequence ID" value="GER05225.1"/>
    <property type="molecule type" value="Genomic_DNA"/>
</dbReference>
<accession>A0A5A7NC95</accession>
<protein>
    <submittedName>
        <fullName evidence="1">Uncharacterized protein</fullName>
    </submittedName>
</protein>